<dbReference type="Gene3D" id="3.90.870.10">
    <property type="entry name" value="DHBP synthase"/>
    <property type="match status" value="1"/>
</dbReference>
<comment type="pathway">
    <text evidence="4 19">Cofactor biosynthesis; riboflavin biosynthesis; 5-amino-6-(D-ribitylamino)uracil from GTP: step 1/4.</text>
</comment>
<dbReference type="PIRSF" id="PIRSF001259">
    <property type="entry name" value="RibA"/>
    <property type="match status" value="1"/>
</dbReference>
<evidence type="ECO:0000256" key="11">
    <source>
        <dbReference type="ARBA" id="ARBA00022833"/>
    </source>
</evidence>
<feature type="binding site" evidence="19">
    <location>
        <position position="28"/>
    </location>
    <ligand>
        <name>Mg(2+)</name>
        <dbReference type="ChEBI" id="CHEBI:18420"/>
        <label>1</label>
    </ligand>
</feature>
<evidence type="ECO:0000256" key="19">
    <source>
        <dbReference type="HAMAP-Rule" id="MF_01283"/>
    </source>
</evidence>
<accession>A5D1C8</accession>
<dbReference type="InterPro" id="IPR000422">
    <property type="entry name" value="DHBP_synthase_RibB"/>
</dbReference>
<feature type="binding site" evidence="19">
    <location>
        <position position="32"/>
    </location>
    <ligand>
        <name>D-ribulose 5-phosphate</name>
        <dbReference type="ChEBI" id="CHEBI:58121"/>
    </ligand>
</feature>
<dbReference type="GO" id="GO:0003935">
    <property type="term" value="F:GTP cyclohydrolase II activity"/>
    <property type="evidence" value="ECO:0007669"/>
    <property type="project" value="UniProtKB-UniRule"/>
</dbReference>
<dbReference type="STRING" id="370438.PTH_1759"/>
<feature type="site" description="Essential for DHBP synthase activity" evidence="19">
    <location>
        <position position="163"/>
    </location>
</feature>
<dbReference type="NCBIfam" id="NF001591">
    <property type="entry name" value="PRK00393.1"/>
    <property type="match status" value="1"/>
</dbReference>
<evidence type="ECO:0000256" key="5">
    <source>
        <dbReference type="ARBA" id="ARBA00004904"/>
    </source>
</evidence>
<feature type="binding site" evidence="19">
    <location>
        <position position="142"/>
    </location>
    <ligand>
        <name>Mg(2+)</name>
        <dbReference type="ChEBI" id="CHEBI:18420"/>
        <label>2</label>
    </ligand>
</feature>
<dbReference type="NCBIfam" id="TIGR00505">
    <property type="entry name" value="ribA"/>
    <property type="match status" value="1"/>
</dbReference>
<comment type="function">
    <text evidence="17 19">Catalyzes the conversion of GTP to 2,5-diamino-6-ribosylamino-4(3H)-pyrimidinone 5'-phosphate (DARP), formate and pyrophosphate.</text>
</comment>
<dbReference type="InterPro" id="IPR036144">
    <property type="entry name" value="RibA-like_sf"/>
</dbReference>
<dbReference type="eggNOG" id="COG0108">
    <property type="taxonomic scope" value="Bacteria"/>
</dbReference>
<dbReference type="Pfam" id="PF00926">
    <property type="entry name" value="DHBP_synthase"/>
    <property type="match status" value="1"/>
</dbReference>
<dbReference type="PANTHER" id="PTHR21327:SF18">
    <property type="entry name" value="3,4-DIHYDROXY-2-BUTANONE 4-PHOSPHATE SYNTHASE"/>
    <property type="match status" value="1"/>
</dbReference>
<evidence type="ECO:0000256" key="4">
    <source>
        <dbReference type="ARBA" id="ARBA00004853"/>
    </source>
</evidence>
<dbReference type="CDD" id="cd00641">
    <property type="entry name" value="GTP_cyclohydro2"/>
    <property type="match status" value="1"/>
</dbReference>
<feature type="binding site" evidence="19">
    <location>
        <position position="351"/>
    </location>
    <ligand>
        <name>GTP</name>
        <dbReference type="ChEBI" id="CHEBI:37565"/>
    </ligand>
</feature>
<keyword evidence="10 19" id="KW-0378">Hydrolase</keyword>
<evidence type="ECO:0000313" key="21">
    <source>
        <dbReference type="EMBL" id="BAF59940.1"/>
    </source>
</evidence>
<dbReference type="AlphaFoldDB" id="A5D1C8"/>
<evidence type="ECO:0000256" key="8">
    <source>
        <dbReference type="ARBA" id="ARBA00022723"/>
    </source>
</evidence>
<comment type="cofactor">
    <cofactor evidence="2">
        <name>Mn(2+)</name>
        <dbReference type="ChEBI" id="CHEBI:29035"/>
    </cofactor>
</comment>
<dbReference type="EC" id="3.5.4.25" evidence="19"/>
<feature type="binding site" evidence="19">
    <location>
        <position position="163"/>
    </location>
    <ligand>
        <name>D-ribulose 5-phosphate</name>
        <dbReference type="ChEBI" id="CHEBI:58121"/>
    </ligand>
</feature>
<organism evidence="21 22">
    <name type="scientific">Pelotomaculum thermopropionicum (strain DSM 13744 / JCM 10971 / SI)</name>
    <dbReference type="NCBI Taxonomy" id="370438"/>
    <lineage>
        <taxon>Bacteria</taxon>
        <taxon>Bacillati</taxon>
        <taxon>Bacillota</taxon>
        <taxon>Clostridia</taxon>
        <taxon>Eubacteriales</taxon>
        <taxon>Desulfotomaculaceae</taxon>
        <taxon>Pelotomaculum</taxon>
    </lineage>
</organism>
<feature type="active site" description="Nucleophile; for GTP cyclohydrolase activity" evidence="19">
    <location>
        <position position="330"/>
    </location>
</feature>
<dbReference type="FunFam" id="3.90.870.10:FF:000001">
    <property type="entry name" value="Riboflavin biosynthesis protein RibBA"/>
    <property type="match status" value="1"/>
</dbReference>
<evidence type="ECO:0000256" key="1">
    <source>
        <dbReference type="ARBA" id="ARBA00000141"/>
    </source>
</evidence>
<dbReference type="GO" id="GO:0009231">
    <property type="term" value="P:riboflavin biosynthetic process"/>
    <property type="evidence" value="ECO:0007669"/>
    <property type="project" value="UniProtKB-UniRule"/>
</dbReference>
<comment type="catalytic activity">
    <reaction evidence="1 19">
        <text>D-ribulose 5-phosphate = (2S)-2-hydroxy-3-oxobutyl phosphate + formate + H(+)</text>
        <dbReference type="Rhea" id="RHEA:18457"/>
        <dbReference type="ChEBI" id="CHEBI:15378"/>
        <dbReference type="ChEBI" id="CHEBI:15740"/>
        <dbReference type="ChEBI" id="CHEBI:58121"/>
        <dbReference type="ChEBI" id="CHEBI:58830"/>
        <dbReference type="EC" id="4.1.99.12"/>
    </reaction>
</comment>
<protein>
    <recommendedName>
        <fullName evidence="19">Riboflavin biosynthesis protein RibBA</fullName>
    </recommendedName>
    <domain>
        <recommendedName>
            <fullName evidence="19">3,4-dihydroxy-2-butanone 4-phosphate synthase</fullName>
            <shortName evidence="19">DHBP synthase</shortName>
            <ecNumber evidence="19">4.1.99.12</ecNumber>
        </recommendedName>
    </domain>
    <domain>
        <recommendedName>
            <fullName evidence="19">GTP cyclohydrolase-2</fullName>
            <ecNumber evidence="19">3.5.4.25</ecNumber>
        </recommendedName>
        <alternativeName>
            <fullName evidence="19">GTP cyclohydrolase II</fullName>
        </alternativeName>
    </domain>
</protein>
<dbReference type="GO" id="GO:0008686">
    <property type="term" value="F:3,4-dihydroxy-2-butanone-4-phosphate synthase activity"/>
    <property type="evidence" value="ECO:0007669"/>
    <property type="project" value="UniProtKB-UniRule"/>
</dbReference>
<feature type="binding site" evidence="19">
    <location>
        <begin position="251"/>
        <end position="255"/>
    </location>
    <ligand>
        <name>GTP</name>
        <dbReference type="ChEBI" id="CHEBI:37565"/>
    </ligand>
</feature>
<evidence type="ECO:0000256" key="2">
    <source>
        <dbReference type="ARBA" id="ARBA00001936"/>
    </source>
</evidence>
<dbReference type="GO" id="GO:0030145">
    <property type="term" value="F:manganese ion binding"/>
    <property type="evidence" value="ECO:0007669"/>
    <property type="project" value="UniProtKB-UniRule"/>
</dbReference>
<feature type="binding site" evidence="19">
    <location>
        <position position="28"/>
    </location>
    <ligand>
        <name>Mg(2+)</name>
        <dbReference type="ChEBI" id="CHEBI:18420"/>
        <label>2</label>
    </ligand>
</feature>
<sequence>MKFNTVEEAIEDIRQGKIIVVVDDEDRENEGDLIMAAEKVTPEAVNFMAVHGRGLICLPIVGKRLDELELPAMVTNNTDPHATAFTVSVDAKDCTTGISAHERAMTIKAVLDPQTKPSDLRRPGHVFPLRAKEGGVLRRAGHTEAAVDLAKMAGLYPAGVICEIMKEDGTMARVPELMEFVRIHGLKIITIADLIQYRRRTEKLIRRIDSAKLPTKYGEFTAIAYESVLDGKGHIALVMGKADQVETPLVRVHSECLTGDVFGSLRCDCGDQLARAMEMIAEEGTGVLLYMRQEGRGIGLLNKIRAYNLQDRGKDTVEANLALGFPADLRDYGIGAQILADLGLKKIRLLTNNPRKIAGLEGYGLQVVERVPIEIRPGRCNRFYLFTKQKKLGHILNISTGER</sequence>
<dbReference type="GO" id="GO:0000287">
    <property type="term" value="F:magnesium ion binding"/>
    <property type="evidence" value="ECO:0007669"/>
    <property type="project" value="UniProtKB-UniRule"/>
</dbReference>
<dbReference type="HAMAP" id="MF_00180">
    <property type="entry name" value="RibB"/>
    <property type="match status" value="1"/>
</dbReference>
<evidence type="ECO:0000256" key="17">
    <source>
        <dbReference type="ARBA" id="ARBA00043932"/>
    </source>
</evidence>
<feature type="binding site" evidence="19">
    <location>
        <begin position="139"/>
        <end position="143"/>
    </location>
    <ligand>
        <name>D-ribulose 5-phosphate</name>
        <dbReference type="ChEBI" id="CHEBI:58121"/>
    </ligand>
</feature>
<dbReference type="InterPro" id="IPR016299">
    <property type="entry name" value="Riboflavin_synth_RibBA"/>
</dbReference>
<comment type="cofactor">
    <cofactor evidence="19">
        <name>Zn(2+)</name>
        <dbReference type="ChEBI" id="CHEBI:29105"/>
    </cofactor>
    <text evidence="19">Binds 1 zinc ion per subunit.</text>
</comment>
<dbReference type="HAMAP" id="MF_00179">
    <property type="entry name" value="RibA"/>
    <property type="match status" value="1"/>
</dbReference>
<dbReference type="eggNOG" id="COG0807">
    <property type="taxonomic scope" value="Bacteria"/>
</dbReference>
<evidence type="ECO:0000259" key="20">
    <source>
        <dbReference type="Pfam" id="PF00925"/>
    </source>
</evidence>
<keyword evidence="9 19" id="KW-0547">Nucleotide-binding</keyword>
<dbReference type="HOGENOM" id="CLU_020273_1_2_9"/>
<evidence type="ECO:0000256" key="16">
    <source>
        <dbReference type="ARBA" id="ARBA00023268"/>
    </source>
</evidence>
<feature type="binding site" evidence="19">
    <location>
        <position position="272"/>
    </location>
    <ligand>
        <name>GTP</name>
        <dbReference type="ChEBI" id="CHEBI:37565"/>
    </ligand>
</feature>
<keyword evidence="16 19" id="KW-0511">Multifunctional enzyme</keyword>
<dbReference type="NCBIfam" id="TIGR00506">
    <property type="entry name" value="ribB"/>
    <property type="match status" value="1"/>
</dbReference>
<dbReference type="GO" id="GO:0008270">
    <property type="term" value="F:zinc ion binding"/>
    <property type="evidence" value="ECO:0007669"/>
    <property type="project" value="UniProtKB-UniRule"/>
</dbReference>
<evidence type="ECO:0000256" key="14">
    <source>
        <dbReference type="ARBA" id="ARBA00023211"/>
    </source>
</evidence>
<feature type="site" description="Essential for DHBP synthase activity" evidence="19">
    <location>
        <position position="125"/>
    </location>
</feature>
<comment type="catalytic activity">
    <reaction evidence="18 19">
        <text>GTP + 4 H2O = 2,5-diamino-6-hydroxy-4-(5-phosphoribosylamino)-pyrimidine + formate + 2 phosphate + 3 H(+)</text>
        <dbReference type="Rhea" id="RHEA:23704"/>
        <dbReference type="ChEBI" id="CHEBI:15377"/>
        <dbReference type="ChEBI" id="CHEBI:15378"/>
        <dbReference type="ChEBI" id="CHEBI:15740"/>
        <dbReference type="ChEBI" id="CHEBI:37565"/>
        <dbReference type="ChEBI" id="CHEBI:43474"/>
        <dbReference type="ChEBI" id="CHEBI:58614"/>
        <dbReference type="EC" id="3.5.4.25"/>
    </reaction>
</comment>
<dbReference type="InterPro" id="IPR017945">
    <property type="entry name" value="DHBP_synth_RibB-like_a/b_dom"/>
</dbReference>
<dbReference type="EC" id="4.1.99.12" evidence="19"/>
<evidence type="ECO:0000256" key="9">
    <source>
        <dbReference type="ARBA" id="ARBA00022741"/>
    </source>
</evidence>
<comment type="function">
    <text evidence="3 19">Catalyzes the conversion of D-ribulose 5-phosphate to formate and 3,4-dihydroxy-2-butanone 4-phosphate.</text>
</comment>
<reference evidence="22" key="1">
    <citation type="journal article" date="2008" name="Genome Res.">
        <title>The genome of Pelotomaculum thermopropionicum reveals niche-associated evolution in anaerobic microbiota.</title>
        <authorList>
            <person name="Kosaka T."/>
            <person name="Kato S."/>
            <person name="Shimoyama T."/>
            <person name="Ishii S."/>
            <person name="Abe T."/>
            <person name="Watanabe K."/>
        </authorList>
    </citation>
    <scope>NUCLEOTIDE SEQUENCE [LARGE SCALE GENOMIC DNA]</scope>
    <source>
        <strain evidence="22">DSM 13744 / JCM 10971 / SI</strain>
    </source>
</reference>
<keyword evidence="14 19" id="KW-0464">Manganese</keyword>
<feature type="binding site" evidence="19">
    <location>
        <position position="269"/>
    </location>
    <ligand>
        <name>Zn(2+)</name>
        <dbReference type="ChEBI" id="CHEBI:29105"/>
        <note>catalytic</note>
    </ligand>
</feature>
<keyword evidence="7 19" id="KW-0686">Riboflavin biosynthesis</keyword>
<feature type="binding site" evidence="19">
    <location>
        <begin position="27"/>
        <end position="28"/>
    </location>
    <ligand>
        <name>D-ribulose 5-phosphate</name>
        <dbReference type="ChEBI" id="CHEBI:58121"/>
    </ligand>
</feature>
<keyword evidence="12 19" id="KW-0460">Magnesium</keyword>
<gene>
    <name evidence="19" type="primary">ribBA</name>
    <name evidence="21" type="ordered locus">PTH_1759</name>
</gene>
<feature type="region of interest" description="DHBP synthase" evidence="19">
    <location>
        <begin position="1"/>
        <end position="200"/>
    </location>
</feature>
<dbReference type="InterPro" id="IPR032677">
    <property type="entry name" value="GTP_cyclohydro_II"/>
</dbReference>
<dbReference type="Proteomes" id="UP000006556">
    <property type="component" value="Chromosome"/>
</dbReference>
<dbReference type="GO" id="GO:0005829">
    <property type="term" value="C:cytosol"/>
    <property type="evidence" value="ECO:0007669"/>
    <property type="project" value="TreeGrafter"/>
</dbReference>
<dbReference type="Gene3D" id="3.40.50.10990">
    <property type="entry name" value="GTP cyclohydrolase II"/>
    <property type="match status" value="1"/>
</dbReference>
<dbReference type="GO" id="GO:0005525">
    <property type="term" value="F:GTP binding"/>
    <property type="evidence" value="ECO:0007669"/>
    <property type="project" value="UniProtKB-KW"/>
</dbReference>
<feature type="binding site" evidence="19">
    <location>
        <begin position="294"/>
        <end position="296"/>
    </location>
    <ligand>
        <name>GTP</name>
        <dbReference type="ChEBI" id="CHEBI:37565"/>
    </ligand>
</feature>
<evidence type="ECO:0000313" key="22">
    <source>
        <dbReference type="Proteomes" id="UP000006556"/>
    </source>
</evidence>
<keyword evidence="22" id="KW-1185">Reference proteome</keyword>
<dbReference type="NCBIfam" id="NF006803">
    <property type="entry name" value="PRK09311.1"/>
    <property type="match status" value="1"/>
</dbReference>
<keyword evidence="13 19" id="KW-0342">GTP-binding</keyword>
<dbReference type="SUPFAM" id="SSF142695">
    <property type="entry name" value="RibA-like"/>
    <property type="match status" value="1"/>
</dbReference>
<feature type="binding site" evidence="19">
    <location>
        <position position="256"/>
    </location>
    <ligand>
        <name>Zn(2+)</name>
        <dbReference type="ChEBI" id="CHEBI:29105"/>
        <note>catalytic</note>
    </ligand>
</feature>
<dbReference type="FunFam" id="3.40.50.10990:FF:000001">
    <property type="entry name" value="Riboflavin biosynthesis protein RibBA"/>
    <property type="match status" value="1"/>
</dbReference>
<dbReference type="EMBL" id="AP009389">
    <property type="protein sequence ID" value="BAF59940.1"/>
    <property type="molecule type" value="Genomic_DNA"/>
</dbReference>
<dbReference type="KEGG" id="pth:PTH_1759"/>
<dbReference type="UniPathway" id="UPA00275">
    <property type="reaction ID" value="UER00399"/>
</dbReference>
<comment type="cofactor">
    <cofactor evidence="19">
        <name>Mg(2+)</name>
        <dbReference type="ChEBI" id="CHEBI:18420"/>
    </cofactor>
    <cofactor evidence="19">
        <name>Mn(2+)</name>
        <dbReference type="ChEBI" id="CHEBI:29035"/>
    </cofactor>
    <text evidence="19">Binds 2 divalent metal cations per subunit. Magnesium or manganese.</text>
</comment>
<dbReference type="SUPFAM" id="SSF55821">
    <property type="entry name" value="YrdC/RibB"/>
    <property type="match status" value="1"/>
</dbReference>
<evidence type="ECO:0000256" key="13">
    <source>
        <dbReference type="ARBA" id="ARBA00023134"/>
    </source>
</evidence>
<evidence type="ECO:0000256" key="18">
    <source>
        <dbReference type="ARBA" id="ARBA00049295"/>
    </source>
</evidence>
<feature type="domain" description="GTP cyclohydrolase II" evidence="20">
    <location>
        <begin position="207"/>
        <end position="372"/>
    </location>
</feature>
<dbReference type="PANTHER" id="PTHR21327">
    <property type="entry name" value="GTP CYCLOHYDROLASE II-RELATED"/>
    <property type="match status" value="1"/>
</dbReference>
<feature type="binding site" evidence="19">
    <location>
        <position position="267"/>
    </location>
    <ligand>
        <name>Zn(2+)</name>
        <dbReference type="ChEBI" id="CHEBI:29105"/>
        <note>catalytic</note>
    </ligand>
</feature>
<keyword evidence="8 19" id="KW-0479">Metal-binding</keyword>
<dbReference type="Pfam" id="PF00925">
    <property type="entry name" value="GTP_cyclohydro2"/>
    <property type="match status" value="1"/>
</dbReference>
<evidence type="ECO:0000256" key="12">
    <source>
        <dbReference type="ARBA" id="ARBA00022842"/>
    </source>
</evidence>
<keyword evidence="11 19" id="KW-0862">Zinc</keyword>
<name>A5D1C8_PELTS</name>
<comment type="similarity">
    <text evidence="19">In the C-terminal section; belongs to the GTP cyclohydrolase II family.</text>
</comment>
<evidence type="ECO:0000256" key="6">
    <source>
        <dbReference type="ARBA" id="ARBA00005520"/>
    </source>
</evidence>
<evidence type="ECO:0000256" key="7">
    <source>
        <dbReference type="ARBA" id="ARBA00022619"/>
    </source>
</evidence>
<feature type="active site" description="Proton acceptor; for GTP cyclohydrolase activity" evidence="19">
    <location>
        <position position="328"/>
    </location>
</feature>
<dbReference type="HAMAP" id="MF_01283">
    <property type="entry name" value="RibBA"/>
    <property type="match status" value="1"/>
</dbReference>
<feature type="region of interest" description="GTP cyclohydrolase II" evidence="19">
    <location>
        <begin position="201"/>
        <end position="403"/>
    </location>
</feature>
<comment type="similarity">
    <text evidence="6 19">In the N-terminal section; belongs to the DHBP synthase family.</text>
</comment>
<dbReference type="InterPro" id="IPR000926">
    <property type="entry name" value="RibA"/>
</dbReference>
<feature type="binding site" evidence="19">
    <location>
        <position position="356"/>
    </location>
    <ligand>
        <name>GTP</name>
        <dbReference type="ChEBI" id="CHEBI:37565"/>
    </ligand>
</feature>
<evidence type="ECO:0000256" key="15">
    <source>
        <dbReference type="ARBA" id="ARBA00023239"/>
    </source>
</evidence>
<evidence type="ECO:0000256" key="3">
    <source>
        <dbReference type="ARBA" id="ARBA00002284"/>
    </source>
</evidence>
<keyword evidence="15 19" id="KW-0456">Lyase</keyword>
<comment type="pathway">
    <text evidence="5 19">Cofactor biosynthesis; riboflavin biosynthesis; 2-hydroxy-3-oxobutyl phosphate from D-ribulose 5-phosphate: step 1/1.</text>
</comment>
<feature type="binding site" evidence="19">
    <location>
        <position position="316"/>
    </location>
    <ligand>
        <name>GTP</name>
        <dbReference type="ChEBI" id="CHEBI:37565"/>
    </ligand>
</feature>
<proteinExistence type="inferred from homology"/>
<evidence type="ECO:0000256" key="10">
    <source>
        <dbReference type="ARBA" id="ARBA00022801"/>
    </source>
</evidence>